<comment type="caution">
    <text evidence="1">The sequence shown here is derived from an EMBL/GenBank/DDBJ whole genome shotgun (WGS) entry which is preliminary data.</text>
</comment>
<dbReference type="Proteomes" id="UP001610446">
    <property type="component" value="Unassembled WGS sequence"/>
</dbReference>
<organism evidence="1 2">
    <name type="scientific">Aspergillus pseudoustus</name>
    <dbReference type="NCBI Taxonomy" id="1810923"/>
    <lineage>
        <taxon>Eukaryota</taxon>
        <taxon>Fungi</taxon>
        <taxon>Dikarya</taxon>
        <taxon>Ascomycota</taxon>
        <taxon>Pezizomycotina</taxon>
        <taxon>Eurotiomycetes</taxon>
        <taxon>Eurotiomycetidae</taxon>
        <taxon>Eurotiales</taxon>
        <taxon>Aspergillaceae</taxon>
        <taxon>Aspergillus</taxon>
        <taxon>Aspergillus subgen. Nidulantes</taxon>
    </lineage>
</organism>
<evidence type="ECO:0000313" key="2">
    <source>
        <dbReference type="Proteomes" id="UP001610446"/>
    </source>
</evidence>
<dbReference type="EMBL" id="JBFXLU010000321">
    <property type="protein sequence ID" value="KAL2829862.1"/>
    <property type="molecule type" value="Genomic_DNA"/>
</dbReference>
<keyword evidence="2" id="KW-1185">Reference proteome</keyword>
<evidence type="ECO:0000313" key="1">
    <source>
        <dbReference type="EMBL" id="KAL2829862.1"/>
    </source>
</evidence>
<name>A0ABR4IQJ3_9EURO</name>
<sequence length="162" mass="18536">MVSVAYNGVHGRQTHQVRCDKRSRVYHVIILVTNSAPTPTGSRSFPSTRLEDSQTGSSVPARNAISFDVYRSCDSLCLYLFVIHFYCDLLRGWVLRMKATSAVFTNRSDLMIALLIETSNLIIHDDYQFHQGRRLWPLGMIQGHPRLYISNVERPTSMQTRC</sequence>
<protein>
    <submittedName>
        <fullName evidence="1">Uncharacterized protein</fullName>
    </submittedName>
</protein>
<gene>
    <name evidence="1" type="ORF">BJY01DRAFT_122473</name>
</gene>
<reference evidence="1 2" key="1">
    <citation type="submission" date="2024-07" db="EMBL/GenBank/DDBJ databases">
        <title>Section-level genome sequencing and comparative genomics of Aspergillus sections Usti and Cavernicolus.</title>
        <authorList>
            <consortium name="Lawrence Berkeley National Laboratory"/>
            <person name="Nybo J.L."/>
            <person name="Vesth T.C."/>
            <person name="Theobald S."/>
            <person name="Frisvad J.C."/>
            <person name="Larsen T.O."/>
            <person name="Kjaerboelling I."/>
            <person name="Rothschild-Mancinelli K."/>
            <person name="Lyhne E.K."/>
            <person name="Kogle M.E."/>
            <person name="Barry K."/>
            <person name="Clum A."/>
            <person name="Na H."/>
            <person name="Ledsgaard L."/>
            <person name="Lin J."/>
            <person name="Lipzen A."/>
            <person name="Kuo A."/>
            <person name="Riley R."/>
            <person name="Mondo S."/>
            <person name="Labutti K."/>
            <person name="Haridas S."/>
            <person name="Pangalinan J."/>
            <person name="Salamov A.A."/>
            <person name="Simmons B.A."/>
            <person name="Magnuson J.K."/>
            <person name="Chen J."/>
            <person name="Drula E."/>
            <person name="Henrissat B."/>
            <person name="Wiebenga A."/>
            <person name="Lubbers R.J."/>
            <person name="Gomes A.C."/>
            <person name="Makela M.R."/>
            <person name="Stajich J."/>
            <person name="Grigoriev I.V."/>
            <person name="Mortensen U.H."/>
            <person name="De Vries R.P."/>
            <person name="Baker S.E."/>
            <person name="Andersen M.R."/>
        </authorList>
    </citation>
    <scope>NUCLEOTIDE SEQUENCE [LARGE SCALE GENOMIC DNA]</scope>
    <source>
        <strain evidence="1 2">CBS 123904</strain>
    </source>
</reference>
<accession>A0ABR4IQJ3</accession>
<proteinExistence type="predicted"/>